<evidence type="ECO:0008006" key="4">
    <source>
        <dbReference type="Google" id="ProtNLM"/>
    </source>
</evidence>
<name>A0A699KHP2_TANCI</name>
<feature type="region of interest" description="Disordered" evidence="2">
    <location>
        <begin position="21"/>
        <end position="68"/>
    </location>
</feature>
<evidence type="ECO:0000256" key="1">
    <source>
        <dbReference type="SAM" id="Coils"/>
    </source>
</evidence>
<reference evidence="3" key="1">
    <citation type="journal article" date="2019" name="Sci. Rep.">
        <title>Draft genome of Tanacetum cinerariifolium, the natural source of mosquito coil.</title>
        <authorList>
            <person name="Yamashiro T."/>
            <person name="Shiraishi A."/>
            <person name="Satake H."/>
            <person name="Nakayama K."/>
        </authorList>
    </citation>
    <scope>NUCLEOTIDE SEQUENCE</scope>
</reference>
<evidence type="ECO:0000313" key="3">
    <source>
        <dbReference type="EMBL" id="GFA91819.1"/>
    </source>
</evidence>
<proteinExistence type="predicted"/>
<accession>A0A699KHP2</accession>
<protein>
    <recommendedName>
        <fullName evidence="4">Reverse transcriptase domain-containing protein</fullName>
    </recommendedName>
</protein>
<feature type="compositionally biased region" description="Acidic residues" evidence="2">
    <location>
        <begin position="21"/>
        <end position="56"/>
    </location>
</feature>
<gene>
    <name evidence="3" type="ORF">Tci_663791</name>
</gene>
<comment type="caution">
    <text evidence="3">The sequence shown here is derived from an EMBL/GenBank/DDBJ whole genome shotgun (WGS) entry which is preliminary data.</text>
</comment>
<dbReference type="AlphaFoldDB" id="A0A699KHP2"/>
<evidence type="ECO:0000256" key="2">
    <source>
        <dbReference type="SAM" id="MobiDB-lite"/>
    </source>
</evidence>
<feature type="coiled-coil region" evidence="1">
    <location>
        <begin position="178"/>
        <end position="214"/>
    </location>
</feature>
<keyword evidence="1" id="KW-0175">Coiled coil</keyword>
<dbReference type="EMBL" id="BKCJ010513976">
    <property type="protein sequence ID" value="GFA91819.1"/>
    <property type="molecule type" value="Genomic_DNA"/>
</dbReference>
<feature type="non-terminal residue" evidence="3">
    <location>
        <position position="1"/>
    </location>
</feature>
<organism evidence="3">
    <name type="scientific">Tanacetum cinerariifolium</name>
    <name type="common">Dalmatian daisy</name>
    <name type="synonym">Chrysanthemum cinerariifolium</name>
    <dbReference type="NCBI Taxonomy" id="118510"/>
    <lineage>
        <taxon>Eukaryota</taxon>
        <taxon>Viridiplantae</taxon>
        <taxon>Streptophyta</taxon>
        <taxon>Embryophyta</taxon>
        <taxon>Tracheophyta</taxon>
        <taxon>Spermatophyta</taxon>
        <taxon>Magnoliopsida</taxon>
        <taxon>eudicotyledons</taxon>
        <taxon>Gunneridae</taxon>
        <taxon>Pentapetalae</taxon>
        <taxon>asterids</taxon>
        <taxon>campanulids</taxon>
        <taxon>Asterales</taxon>
        <taxon>Asteraceae</taxon>
        <taxon>Asteroideae</taxon>
        <taxon>Anthemideae</taxon>
        <taxon>Anthemidinae</taxon>
        <taxon>Tanacetum</taxon>
    </lineage>
</organism>
<sequence>DLPIVELNQHDDIYVILEPVLVDEDEDPKEEEFKDEEEPQEEDDMEVNIEEDDNEPELTYPYKEVDPLNPHLLASESEPEDVIEVEDTVKSEDKTVHAGVHEVGESSTAPFLQEDNDDLLSGLMKRDINFFFCRMTSLSRRLCGREMVHALVEKKEKVKEEYYGKLILDLGNEVRSSVEEGTAAMENLVRKLGNAKEKAECKKLKNELEEAIIIPPKSTPLTQAIVRRMIKKSVDVAIAAERARHANAGNDVRGSRLVRGQDAAPAVCEIMPPKSAPLTQAAIHRMIKDNVDVVIAAERARQVNVRNETSGSGPVKGAVELLRWFEKTKSVFRISECQKDQNEATDDCRVLSDRGNLKNGA</sequence>